<dbReference type="AlphaFoldDB" id="A0A1U7VP95"/>
<keyword evidence="2" id="KW-1185">Reference proteome</keyword>
<reference evidence="2" key="1">
    <citation type="journal article" date="2013" name="Genome Biol.">
        <title>Reference genomes and transcriptomes of Nicotiana sylvestris and Nicotiana tomentosiformis.</title>
        <authorList>
            <person name="Sierro N."/>
            <person name="Battey J.N."/>
            <person name="Ouadi S."/>
            <person name="Bovet L."/>
            <person name="Goepfert S."/>
            <person name="Bakaher N."/>
            <person name="Peitsch M.C."/>
            <person name="Ivanov N.V."/>
        </authorList>
    </citation>
    <scope>NUCLEOTIDE SEQUENCE [LARGE SCALE GENOMIC DNA]</scope>
</reference>
<evidence type="ECO:0000313" key="2">
    <source>
        <dbReference type="Proteomes" id="UP000189701"/>
    </source>
</evidence>
<proteinExistence type="predicted"/>
<feature type="region of interest" description="Disordered" evidence="1">
    <location>
        <begin position="1"/>
        <end position="23"/>
    </location>
</feature>
<accession>A0A1U7VP95</accession>
<gene>
    <name evidence="3" type="primary">LOC104218079</name>
</gene>
<name>A0A1U7VP95_NICSY</name>
<feature type="compositionally biased region" description="Basic and acidic residues" evidence="1">
    <location>
        <begin position="12"/>
        <end position="23"/>
    </location>
</feature>
<sequence>MPTQMKIPGKPYHGEDHPCNESRGYYDRKEQAYPVMPKIEVLKAMQLIKDWYELSAGDVVRAVASEHRNALNRVNAYI</sequence>
<evidence type="ECO:0000256" key="1">
    <source>
        <dbReference type="SAM" id="MobiDB-lite"/>
    </source>
</evidence>
<dbReference type="RefSeq" id="XP_009766781.1">
    <property type="nucleotide sequence ID" value="XM_009768479.1"/>
</dbReference>
<evidence type="ECO:0000313" key="3">
    <source>
        <dbReference type="RefSeq" id="XP_009766781.1"/>
    </source>
</evidence>
<organism evidence="2 3">
    <name type="scientific">Nicotiana sylvestris</name>
    <name type="common">Wood tobacco</name>
    <name type="synonym">South American tobacco</name>
    <dbReference type="NCBI Taxonomy" id="4096"/>
    <lineage>
        <taxon>Eukaryota</taxon>
        <taxon>Viridiplantae</taxon>
        <taxon>Streptophyta</taxon>
        <taxon>Embryophyta</taxon>
        <taxon>Tracheophyta</taxon>
        <taxon>Spermatophyta</taxon>
        <taxon>Magnoliopsida</taxon>
        <taxon>eudicotyledons</taxon>
        <taxon>Gunneridae</taxon>
        <taxon>Pentapetalae</taxon>
        <taxon>asterids</taxon>
        <taxon>lamiids</taxon>
        <taxon>Solanales</taxon>
        <taxon>Solanaceae</taxon>
        <taxon>Nicotianoideae</taxon>
        <taxon>Nicotianeae</taxon>
        <taxon>Nicotiana</taxon>
    </lineage>
</organism>
<reference evidence="3" key="2">
    <citation type="submission" date="2025-08" db="UniProtKB">
        <authorList>
            <consortium name="RefSeq"/>
        </authorList>
    </citation>
    <scope>IDENTIFICATION</scope>
    <source>
        <tissue evidence="3">Leaf</tissue>
    </source>
</reference>
<dbReference type="Proteomes" id="UP000189701">
    <property type="component" value="Unplaced"/>
</dbReference>
<protein>
    <submittedName>
        <fullName evidence="3">CBS domain-containing protein CBSX3, mitochondrial-like isoform X3</fullName>
    </submittedName>
</protein>